<dbReference type="GO" id="GO:0004722">
    <property type="term" value="F:protein serine/threonine phosphatase activity"/>
    <property type="evidence" value="ECO:0007669"/>
    <property type="project" value="InterPro"/>
</dbReference>
<dbReference type="CDD" id="cd00143">
    <property type="entry name" value="PP2Cc"/>
    <property type="match status" value="1"/>
</dbReference>
<dbReference type="PROSITE" id="PS51746">
    <property type="entry name" value="PPM_2"/>
    <property type="match status" value="1"/>
</dbReference>
<protein>
    <recommendedName>
        <fullName evidence="1">PPM-type phosphatase domain-containing protein</fullName>
    </recommendedName>
</protein>
<dbReference type="InterPro" id="IPR001932">
    <property type="entry name" value="PPM-type_phosphatase-like_dom"/>
</dbReference>
<accession>A0AAV8SP39</accession>
<organism evidence="2 3">
    <name type="scientific">Erythroxylum novogranatense</name>
    <dbReference type="NCBI Taxonomy" id="1862640"/>
    <lineage>
        <taxon>Eukaryota</taxon>
        <taxon>Viridiplantae</taxon>
        <taxon>Streptophyta</taxon>
        <taxon>Embryophyta</taxon>
        <taxon>Tracheophyta</taxon>
        <taxon>Spermatophyta</taxon>
        <taxon>Magnoliopsida</taxon>
        <taxon>eudicotyledons</taxon>
        <taxon>Gunneridae</taxon>
        <taxon>Pentapetalae</taxon>
        <taxon>rosids</taxon>
        <taxon>fabids</taxon>
        <taxon>Malpighiales</taxon>
        <taxon>Erythroxylaceae</taxon>
        <taxon>Erythroxylum</taxon>
    </lineage>
</organism>
<proteinExistence type="predicted"/>
<evidence type="ECO:0000313" key="3">
    <source>
        <dbReference type="Proteomes" id="UP001159364"/>
    </source>
</evidence>
<dbReference type="Proteomes" id="UP001159364">
    <property type="component" value="Linkage Group LG09"/>
</dbReference>
<dbReference type="PANTHER" id="PTHR47992">
    <property type="entry name" value="PROTEIN PHOSPHATASE"/>
    <property type="match status" value="1"/>
</dbReference>
<dbReference type="SMART" id="SM00332">
    <property type="entry name" value="PP2Cc"/>
    <property type="match status" value="1"/>
</dbReference>
<evidence type="ECO:0000259" key="1">
    <source>
        <dbReference type="PROSITE" id="PS51746"/>
    </source>
</evidence>
<dbReference type="AlphaFoldDB" id="A0AAV8SP39"/>
<sequence length="449" mass="50287">MGACCSRDLDTDENVVADVAEEKKQEVVHEEDDFFIADFGARVRLHGASKYLSMYSQQGRKGINQDAMTVWEEFTGDKDTFFCGVFDGHGPYGHKVARYVRDNLPSKLSTAIKLPESNSFNYSEVGIDKDYSKEAGEDDSKEHIPSLSSWQAGFLRSFKEMDQELSLDASIDSFCSGSTAVTVVKQGNNLVIANLGDSRAILCTRDSRNQLIPVQLTVDMKPNLASEEERIRRCHGRVFALNEEPEVFRIWMPDEDCPGLAMARAFGDFCLKEYGLISVPEVSYRRITNRDEFVVMATDGIWDVLTNNDVIKIVASAKHRSMAAKMLVKHAVHAWRNRRPGSKVDDCAVVCLFLKNRTVLPRSLSEVSRVSANHTEFAENYSEVSRASVNCSEIATVPQKHNKSAVVMIPGGVAEESSSLEERNRVNSSMKFSRFSNDLSRRTSVKNFQ</sequence>
<dbReference type="Gene3D" id="3.60.40.10">
    <property type="entry name" value="PPM-type phosphatase domain"/>
    <property type="match status" value="1"/>
</dbReference>
<comment type="caution">
    <text evidence="2">The sequence shown here is derived from an EMBL/GenBank/DDBJ whole genome shotgun (WGS) entry which is preliminary data.</text>
</comment>
<evidence type="ECO:0000313" key="2">
    <source>
        <dbReference type="EMBL" id="KAJ8753800.1"/>
    </source>
</evidence>
<dbReference type="EMBL" id="JAIWQS010000009">
    <property type="protein sequence ID" value="KAJ8753800.1"/>
    <property type="molecule type" value="Genomic_DNA"/>
</dbReference>
<gene>
    <name evidence="2" type="ORF">K2173_000054</name>
</gene>
<dbReference type="InterPro" id="IPR015655">
    <property type="entry name" value="PP2C"/>
</dbReference>
<dbReference type="SUPFAM" id="SSF81606">
    <property type="entry name" value="PP2C-like"/>
    <property type="match status" value="1"/>
</dbReference>
<reference evidence="2 3" key="1">
    <citation type="submission" date="2021-09" db="EMBL/GenBank/DDBJ databases">
        <title>Genomic insights and catalytic innovation underlie evolution of tropane alkaloids biosynthesis.</title>
        <authorList>
            <person name="Wang Y.-J."/>
            <person name="Tian T."/>
            <person name="Huang J.-P."/>
            <person name="Huang S.-X."/>
        </authorList>
    </citation>
    <scope>NUCLEOTIDE SEQUENCE [LARGE SCALE GENOMIC DNA]</scope>
    <source>
        <strain evidence="2">KIB-2018</strain>
        <tissue evidence="2">Leaf</tissue>
    </source>
</reference>
<name>A0AAV8SP39_9ROSI</name>
<feature type="domain" description="PPM-type phosphatase" evidence="1">
    <location>
        <begin position="51"/>
        <end position="354"/>
    </location>
</feature>
<keyword evidence="3" id="KW-1185">Reference proteome</keyword>
<dbReference type="Pfam" id="PF00481">
    <property type="entry name" value="PP2C"/>
    <property type="match status" value="1"/>
</dbReference>
<dbReference type="InterPro" id="IPR036457">
    <property type="entry name" value="PPM-type-like_dom_sf"/>
</dbReference>